<comment type="subcellular location">
    <subcellularLocation>
        <location evidence="1">Membrane</location>
        <topology evidence="1">Multi-pass membrane protein</topology>
    </subcellularLocation>
</comment>
<feature type="transmembrane region" description="Helical" evidence="6">
    <location>
        <begin position="167"/>
        <end position="191"/>
    </location>
</feature>
<dbReference type="Gene3D" id="1.20.1250.20">
    <property type="entry name" value="MFS general substrate transporter like domains"/>
    <property type="match status" value="2"/>
</dbReference>
<protein>
    <submittedName>
        <fullName evidence="8">MFS transporter</fullName>
    </submittedName>
</protein>
<feature type="compositionally biased region" description="Low complexity" evidence="5">
    <location>
        <begin position="13"/>
        <end position="25"/>
    </location>
</feature>
<feature type="transmembrane region" description="Helical" evidence="6">
    <location>
        <begin position="248"/>
        <end position="270"/>
    </location>
</feature>
<evidence type="ECO:0000259" key="7">
    <source>
        <dbReference type="PROSITE" id="PS50850"/>
    </source>
</evidence>
<dbReference type="InterPro" id="IPR036259">
    <property type="entry name" value="MFS_trans_sf"/>
</dbReference>
<feature type="transmembrane region" description="Helical" evidence="6">
    <location>
        <begin position="319"/>
        <end position="337"/>
    </location>
</feature>
<dbReference type="Pfam" id="PF07690">
    <property type="entry name" value="MFS_1"/>
    <property type="match status" value="1"/>
</dbReference>
<dbReference type="SUPFAM" id="SSF103473">
    <property type="entry name" value="MFS general substrate transporter"/>
    <property type="match status" value="1"/>
</dbReference>
<organism evidence="8 9">
    <name type="scientific">Azohydromonas lata</name>
    <dbReference type="NCBI Taxonomy" id="45677"/>
    <lineage>
        <taxon>Bacteria</taxon>
        <taxon>Pseudomonadati</taxon>
        <taxon>Pseudomonadota</taxon>
        <taxon>Betaproteobacteria</taxon>
        <taxon>Burkholderiales</taxon>
        <taxon>Sphaerotilaceae</taxon>
        <taxon>Azohydromonas</taxon>
    </lineage>
</organism>
<dbReference type="InterPro" id="IPR005829">
    <property type="entry name" value="Sugar_transporter_CS"/>
</dbReference>
<dbReference type="PANTHER" id="PTHR23508">
    <property type="entry name" value="CARBOXYLIC ACID TRANSPORTER PROTEIN HOMOLOG"/>
    <property type="match status" value="1"/>
</dbReference>
<dbReference type="InterPro" id="IPR011701">
    <property type="entry name" value="MFS"/>
</dbReference>
<comment type="caution">
    <text evidence="8">The sequence shown here is derived from an EMBL/GenBank/DDBJ whole genome shotgun (WGS) entry which is preliminary data.</text>
</comment>
<feature type="domain" description="Major facilitator superfamily (MFS) profile" evidence="7">
    <location>
        <begin position="42"/>
        <end position="432"/>
    </location>
</feature>
<dbReference type="CDD" id="cd17371">
    <property type="entry name" value="MFS_MucK"/>
    <property type="match status" value="1"/>
</dbReference>
<dbReference type="PROSITE" id="PS50850">
    <property type="entry name" value="MFS"/>
    <property type="match status" value="1"/>
</dbReference>
<dbReference type="RefSeq" id="WP_322468697.1">
    <property type="nucleotide sequence ID" value="NZ_JAXOJX010000126.1"/>
</dbReference>
<reference evidence="8 9" key="1">
    <citation type="submission" date="2023-11" db="EMBL/GenBank/DDBJ databases">
        <title>Draft genome of Azohydromonas lata strain H1 (DSM1123), a polyhydroxyalkanoate producer.</title>
        <authorList>
            <person name="Traversa D."/>
            <person name="D'Addabbo P."/>
            <person name="Pazzani C."/>
            <person name="Manzari C."/>
            <person name="Chiara M."/>
            <person name="Scrascia M."/>
        </authorList>
    </citation>
    <scope>NUCLEOTIDE SEQUENCE [LARGE SCALE GENOMIC DNA]</scope>
    <source>
        <strain evidence="8 9">H1</strain>
    </source>
</reference>
<feature type="transmembrane region" description="Helical" evidence="6">
    <location>
        <begin position="409"/>
        <end position="428"/>
    </location>
</feature>
<evidence type="ECO:0000313" key="9">
    <source>
        <dbReference type="Proteomes" id="UP001293718"/>
    </source>
</evidence>
<dbReference type="PROSITE" id="PS00216">
    <property type="entry name" value="SUGAR_TRANSPORT_1"/>
    <property type="match status" value="1"/>
</dbReference>
<evidence type="ECO:0000256" key="4">
    <source>
        <dbReference type="ARBA" id="ARBA00023136"/>
    </source>
</evidence>
<evidence type="ECO:0000256" key="6">
    <source>
        <dbReference type="SAM" id="Phobius"/>
    </source>
</evidence>
<keyword evidence="3 6" id="KW-1133">Transmembrane helix</keyword>
<evidence type="ECO:0000256" key="1">
    <source>
        <dbReference type="ARBA" id="ARBA00004141"/>
    </source>
</evidence>
<keyword evidence="4 6" id="KW-0472">Membrane</keyword>
<feature type="transmembrane region" description="Helical" evidence="6">
    <location>
        <begin position="290"/>
        <end position="310"/>
    </location>
</feature>
<dbReference type="Proteomes" id="UP001293718">
    <property type="component" value="Unassembled WGS sequence"/>
</dbReference>
<dbReference type="EMBL" id="JAXOJX010000126">
    <property type="protein sequence ID" value="MDZ5461571.1"/>
    <property type="molecule type" value="Genomic_DNA"/>
</dbReference>
<feature type="transmembrane region" description="Helical" evidence="6">
    <location>
        <begin position="80"/>
        <end position="101"/>
    </location>
</feature>
<dbReference type="PANTHER" id="PTHR23508:SF10">
    <property type="entry name" value="CARBOXYLIC ACID TRANSPORTER PROTEIN HOMOLOG"/>
    <property type="match status" value="1"/>
</dbReference>
<keyword evidence="9" id="KW-1185">Reference proteome</keyword>
<gene>
    <name evidence="8" type="ORF">SM757_33850</name>
</gene>
<name>A0ABU5IRP4_9BURK</name>
<dbReference type="InterPro" id="IPR020846">
    <property type="entry name" value="MFS_dom"/>
</dbReference>
<dbReference type="PROSITE" id="PS00217">
    <property type="entry name" value="SUGAR_TRANSPORT_2"/>
    <property type="match status" value="1"/>
</dbReference>
<keyword evidence="2 6" id="KW-0812">Transmembrane</keyword>
<accession>A0ABU5IRP4</accession>
<feature type="transmembrane region" description="Helical" evidence="6">
    <location>
        <begin position="57"/>
        <end position="74"/>
    </location>
</feature>
<feature type="transmembrane region" description="Helical" evidence="6">
    <location>
        <begin position="343"/>
        <end position="366"/>
    </location>
</feature>
<proteinExistence type="predicted"/>
<evidence type="ECO:0000313" key="8">
    <source>
        <dbReference type="EMBL" id="MDZ5461571.1"/>
    </source>
</evidence>
<evidence type="ECO:0000256" key="2">
    <source>
        <dbReference type="ARBA" id="ARBA00022692"/>
    </source>
</evidence>
<feature type="transmembrane region" description="Helical" evidence="6">
    <location>
        <begin position="197"/>
        <end position="215"/>
    </location>
</feature>
<feature type="transmembrane region" description="Helical" evidence="6">
    <location>
        <begin position="108"/>
        <end position="125"/>
    </location>
</feature>
<sequence length="444" mass="47527">MNTSPSEHLAGHAAAQQPPSPAAANADKGLWLQHTSPAERRTLTAAFAGYAVDGFDYMIYTFLIPTLIAAWSMSKAQAGYIATGALLTSAVGGWLAGVLADRHGRVRVLQWTVLWFAAFTFLSGFTTSPEQLFFTRAMQGFGMGGEWAVGSVLIAETIAARHRGRAVGLVQSSWAVGWAASALAFWGMYSVLPPETAWKVLFWIGILPALLTLYVRRNVKEPAVYVAAQARLRETGQKSNFLRIFHPSLLRTTVLASLLAAGMQGAYYSVTTWLPTFLKTERHLSVLGTSTYLLVLIGGSFAGYLTSAWLSDAIGRRRCFMLFAAMGIVLVLSYTQIPVTDSLMLLLGFPLGFFLSGIFSGMGAFLSELFPSDVRGSGQGFTYNFGRAIGAACPALIGELSSSHPLGQTIGWVGAACYAVVIVAALVLPETRGRELSADADAAP</sequence>
<evidence type="ECO:0000256" key="5">
    <source>
        <dbReference type="SAM" id="MobiDB-lite"/>
    </source>
</evidence>
<evidence type="ECO:0000256" key="3">
    <source>
        <dbReference type="ARBA" id="ARBA00022989"/>
    </source>
</evidence>
<feature type="region of interest" description="Disordered" evidence="5">
    <location>
        <begin position="1"/>
        <end position="25"/>
    </location>
</feature>